<feature type="region of interest" description="Disordered" evidence="5">
    <location>
        <begin position="250"/>
        <end position="319"/>
    </location>
</feature>
<feature type="compositionally biased region" description="Basic and acidic residues" evidence="5">
    <location>
        <begin position="450"/>
        <end position="478"/>
    </location>
</feature>
<dbReference type="Gene3D" id="3.30.40.10">
    <property type="entry name" value="Zinc/RING finger domain, C3HC4 (zinc finger)"/>
    <property type="match status" value="2"/>
</dbReference>
<feature type="compositionally biased region" description="Low complexity" evidence="5">
    <location>
        <begin position="672"/>
        <end position="682"/>
    </location>
</feature>
<comment type="caution">
    <text evidence="8">The sequence shown here is derived from an EMBL/GenBank/DDBJ whole genome shotgun (WGS) entry which is preliminary data.</text>
</comment>
<keyword evidence="9" id="KW-1185">Reference proteome</keyword>
<dbReference type="SUPFAM" id="SSF57903">
    <property type="entry name" value="FYVE/PHD zinc finger"/>
    <property type="match status" value="1"/>
</dbReference>
<evidence type="ECO:0000259" key="7">
    <source>
        <dbReference type="PROSITE" id="PS50089"/>
    </source>
</evidence>
<dbReference type="PANTHER" id="PTHR12618">
    <property type="entry name" value="PHD AND RING FINGER DOMAIN-CONTAINING PROTEIN 1"/>
    <property type="match status" value="1"/>
</dbReference>
<evidence type="ECO:0000313" key="8">
    <source>
        <dbReference type="EMBL" id="KAK6751361.1"/>
    </source>
</evidence>
<sequence length="795" mass="90575">MSSPGPVHQRSSVEGAEDVCPICLCPMDEGFSRPENCQHRFDLECLTEWSKLRLSCPSCRAGFGAIYTYEIIDVKPKLVKVQKMEPPKETEPFDETNPHDFTMCEICAGGQHEELLLICDQCDKGFHTYCLTPPLDGVPTSEQWFCPRCEQARNSLPSTSRSTAPSARAVRLVQRTALAERVRRLLQRTRRVFDVSDENTEDESGSDEEEEGDGEEEEEVEDAVDSSSEEEEEMHDFFDDDARVLAEIDNDIRDEPTLPSVQRRKKQKGASKKKSTKSSKTKRKTGKKTGKGKKRKTKSKRHSRKSKRTVAKQGPMDAFVSRRGTIRDPVARLSLLGAGLEPVAEEDPLITENSRRFDRPLLRRRDEEISAFRNEVMEEEKPVVDSCDLIGSIIPEQVKTLAPGRLFAVRGGRFNITDDFEKYNARQTNHLSSELKERLGIPVEKNVTSDCRERADTNKSRDLSKEKIHLDGSKRLTEHSSSNDMNSVPPKTCTSDRNAYRPSLNSGRGEVTREPKKEVLQDSFKRPLSNYRESKPHNREDRGLGERHRYERCRDESYTRNRGPTSENERYDRNSREATRWGNRSQPSSHNSLRDQATNHRPYHHVSSSYSSHHCHRDDLNRHGNTVSKDVAKTEESEQEDKVVVKKPDEVENKEGIHKQTANVWMPNFNGSSAAESSAKSATLPSNVADKRGEKEKTTNAEDRVKLIESFAKDAIKHYKRSITVEEYKNVMRAVVRECYKKKILDGGKIKEKVNEFVRAVKNGEQLSEHHSSKRSETSGELTSIVPVKRQKCEV</sequence>
<feature type="compositionally biased region" description="Basic residues" evidence="5">
    <location>
        <begin position="262"/>
        <end position="310"/>
    </location>
</feature>
<dbReference type="EMBL" id="JAVFWL010000004">
    <property type="protein sequence ID" value="KAK6751361.1"/>
    <property type="molecule type" value="Genomic_DNA"/>
</dbReference>
<evidence type="ECO:0000256" key="5">
    <source>
        <dbReference type="SAM" id="MobiDB-lite"/>
    </source>
</evidence>
<dbReference type="InterPro" id="IPR019786">
    <property type="entry name" value="Zinc_finger_PHD-type_CS"/>
</dbReference>
<feature type="compositionally biased region" description="Basic and acidic residues" evidence="5">
    <location>
        <begin position="532"/>
        <end position="559"/>
    </location>
</feature>
<feature type="region of interest" description="Disordered" evidence="5">
    <location>
        <begin position="193"/>
        <end position="235"/>
    </location>
</feature>
<proteinExistence type="predicted"/>
<dbReference type="CDD" id="cd15543">
    <property type="entry name" value="PHD_RSF1"/>
    <property type="match status" value="1"/>
</dbReference>
<evidence type="ECO:0000259" key="6">
    <source>
        <dbReference type="PROSITE" id="PS50016"/>
    </source>
</evidence>
<protein>
    <recommendedName>
        <fullName evidence="10">PHD-finger</fullName>
    </recommendedName>
</protein>
<feature type="compositionally biased region" description="Acidic residues" evidence="5">
    <location>
        <begin position="195"/>
        <end position="234"/>
    </location>
</feature>
<feature type="domain" description="RING-type" evidence="7">
    <location>
        <begin position="20"/>
        <end position="60"/>
    </location>
</feature>
<feature type="compositionally biased region" description="Basic and acidic residues" evidence="5">
    <location>
        <begin position="567"/>
        <end position="579"/>
    </location>
</feature>
<dbReference type="SMART" id="SM00184">
    <property type="entry name" value="RING"/>
    <property type="match status" value="2"/>
</dbReference>
<accession>A0ABR1DPG1</accession>
<name>A0ABR1DPG1_NECAM</name>
<feature type="compositionally biased region" description="Basic and acidic residues" evidence="5">
    <location>
        <begin position="689"/>
        <end position="700"/>
    </location>
</feature>
<keyword evidence="3" id="KW-0862">Zinc</keyword>
<evidence type="ECO:0000256" key="3">
    <source>
        <dbReference type="ARBA" id="ARBA00022833"/>
    </source>
</evidence>
<dbReference type="Pfam" id="PF13639">
    <property type="entry name" value="zf-RING_2"/>
    <property type="match status" value="1"/>
</dbReference>
<dbReference type="SUPFAM" id="SSF57850">
    <property type="entry name" value="RING/U-box"/>
    <property type="match status" value="1"/>
</dbReference>
<feature type="compositionally biased region" description="Polar residues" evidence="5">
    <location>
        <begin position="582"/>
        <end position="596"/>
    </location>
</feature>
<dbReference type="PROSITE" id="PS50089">
    <property type="entry name" value="ZF_RING_2"/>
    <property type="match status" value="1"/>
</dbReference>
<evidence type="ECO:0000256" key="2">
    <source>
        <dbReference type="ARBA" id="ARBA00022771"/>
    </source>
</evidence>
<feature type="compositionally biased region" description="Basic and acidic residues" evidence="5">
    <location>
        <begin position="510"/>
        <end position="525"/>
    </location>
</feature>
<dbReference type="PROSITE" id="PS01359">
    <property type="entry name" value="ZF_PHD_1"/>
    <property type="match status" value="1"/>
</dbReference>
<feature type="region of interest" description="Disordered" evidence="5">
    <location>
        <begin position="670"/>
        <end position="700"/>
    </location>
</feature>
<gene>
    <name evidence="8" type="primary">Necator_chrIV.g16301</name>
    <name evidence="8" type="ORF">RB195_003005</name>
</gene>
<dbReference type="InterPro" id="IPR001965">
    <property type="entry name" value="Znf_PHD"/>
</dbReference>
<organism evidence="8 9">
    <name type="scientific">Necator americanus</name>
    <name type="common">Human hookworm</name>
    <dbReference type="NCBI Taxonomy" id="51031"/>
    <lineage>
        <taxon>Eukaryota</taxon>
        <taxon>Metazoa</taxon>
        <taxon>Ecdysozoa</taxon>
        <taxon>Nematoda</taxon>
        <taxon>Chromadorea</taxon>
        <taxon>Rhabditida</taxon>
        <taxon>Rhabditina</taxon>
        <taxon>Rhabditomorpha</taxon>
        <taxon>Strongyloidea</taxon>
        <taxon>Ancylostomatidae</taxon>
        <taxon>Bunostominae</taxon>
        <taxon>Necator</taxon>
    </lineage>
</organism>
<dbReference type="InterPro" id="IPR019787">
    <property type="entry name" value="Znf_PHD-finger"/>
</dbReference>
<dbReference type="InterPro" id="IPR047157">
    <property type="entry name" value="PHRF1/Atg35"/>
</dbReference>
<keyword evidence="1" id="KW-0479">Metal-binding</keyword>
<feature type="domain" description="PHD-type" evidence="6">
    <location>
        <begin position="101"/>
        <end position="152"/>
    </location>
</feature>
<feature type="region of interest" description="Disordered" evidence="5">
    <location>
        <begin position="449"/>
        <end position="624"/>
    </location>
</feature>
<dbReference type="SMART" id="SM00249">
    <property type="entry name" value="PHD"/>
    <property type="match status" value="1"/>
</dbReference>
<dbReference type="Pfam" id="PF00628">
    <property type="entry name" value="PHD"/>
    <property type="match status" value="1"/>
</dbReference>
<dbReference type="Proteomes" id="UP001303046">
    <property type="component" value="Unassembled WGS sequence"/>
</dbReference>
<dbReference type="PANTHER" id="PTHR12618:SF20">
    <property type="entry name" value="PHD AND RING FINGER DOMAIN-CONTAINING PROTEIN 1"/>
    <property type="match status" value="1"/>
</dbReference>
<reference evidence="8 9" key="1">
    <citation type="submission" date="2023-08" db="EMBL/GenBank/DDBJ databases">
        <title>A Necator americanus chromosomal reference genome.</title>
        <authorList>
            <person name="Ilik V."/>
            <person name="Petrzelkova K.J."/>
            <person name="Pardy F."/>
            <person name="Fuh T."/>
            <person name="Niatou-Singa F.S."/>
            <person name="Gouil Q."/>
            <person name="Baker L."/>
            <person name="Ritchie M.E."/>
            <person name="Jex A.R."/>
            <person name="Gazzola D."/>
            <person name="Li H."/>
            <person name="Toshio Fujiwara R."/>
            <person name="Zhan B."/>
            <person name="Aroian R.V."/>
            <person name="Pafco B."/>
            <person name="Schwarz E.M."/>
        </authorList>
    </citation>
    <scope>NUCLEOTIDE SEQUENCE [LARGE SCALE GENOMIC DNA]</scope>
    <source>
        <strain evidence="8 9">Aroian</strain>
        <tissue evidence="8">Whole animal</tissue>
    </source>
</reference>
<dbReference type="PROSITE" id="PS50016">
    <property type="entry name" value="ZF_PHD_2"/>
    <property type="match status" value="1"/>
</dbReference>
<evidence type="ECO:0000256" key="4">
    <source>
        <dbReference type="PROSITE-ProRule" id="PRU00175"/>
    </source>
</evidence>
<dbReference type="InterPro" id="IPR001841">
    <property type="entry name" value="Znf_RING"/>
</dbReference>
<evidence type="ECO:0008006" key="10">
    <source>
        <dbReference type="Google" id="ProtNLM"/>
    </source>
</evidence>
<dbReference type="InterPro" id="IPR011011">
    <property type="entry name" value="Znf_FYVE_PHD"/>
</dbReference>
<dbReference type="InterPro" id="IPR013083">
    <property type="entry name" value="Znf_RING/FYVE/PHD"/>
</dbReference>
<keyword evidence="2 4" id="KW-0863">Zinc-finger</keyword>
<evidence type="ECO:0000256" key="1">
    <source>
        <dbReference type="ARBA" id="ARBA00022723"/>
    </source>
</evidence>
<evidence type="ECO:0000313" key="9">
    <source>
        <dbReference type="Proteomes" id="UP001303046"/>
    </source>
</evidence>